<protein>
    <submittedName>
        <fullName evidence="5">Multifunctional cyclase-dehydratase-3-O-methyl transferase tcmN</fullName>
    </submittedName>
</protein>
<evidence type="ECO:0000313" key="5">
    <source>
        <dbReference type="EMBL" id="STO20669.1"/>
    </source>
</evidence>
<dbReference type="Proteomes" id="UP000254554">
    <property type="component" value="Unassembled WGS sequence"/>
</dbReference>
<dbReference type="InterPro" id="IPR016461">
    <property type="entry name" value="COMT-like"/>
</dbReference>
<dbReference type="PANTHER" id="PTHR43712">
    <property type="entry name" value="PUTATIVE (AFU_ORTHOLOGUE AFUA_4G14580)-RELATED"/>
    <property type="match status" value="1"/>
</dbReference>
<keyword evidence="1" id="KW-0489">Methyltransferase</keyword>
<gene>
    <name evidence="5" type="primary">tcmN_2</name>
    <name evidence="5" type="ORF">NCTC11370_00728</name>
</gene>
<reference evidence="5 6" key="1">
    <citation type="submission" date="2018-06" db="EMBL/GenBank/DDBJ databases">
        <authorList>
            <consortium name="Pathogen Informatics"/>
            <person name="Doyle S."/>
        </authorList>
    </citation>
    <scope>NUCLEOTIDE SEQUENCE [LARGE SCALE GENOMIC DNA]</scope>
    <source>
        <strain evidence="5 6">NCTC11370</strain>
    </source>
</reference>
<dbReference type="PROSITE" id="PS51683">
    <property type="entry name" value="SAM_OMT_II"/>
    <property type="match status" value="1"/>
</dbReference>
<dbReference type="SUPFAM" id="SSF53335">
    <property type="entry name" value="S-adenosyl-L-methionine-dependent methyltransferases"/>
    <property type="match status" value="1"/>
</dbReference>
<evidence type="ECO:0000256" key="3">
    <source>
        <dbReference type="ARBA" id="ARBA00022691"/>
    </source>
</evidence>
<dbReference type="OrthoDB" id="582216at2"/>
<feature type="domain" description="O-methyltransferase C-terminal" evidence="4">
    <location>
        <begin position="182"/>
        <end position="343"/>
    </location>
</feature>
<evidence type="ECO:0000256" key="2">
    <source>
        <dbReference type="ARBA" id="ARBA00022679"/>
    </source>
</evidence>
<dbReference type="InterPro" id="IPR029063">
    <property type="entry name" value="SAM-dependent_MTases_sf"/>
</dbReference>
<organism evidence="5 6">
    <name type="scientific">Fluoribacter dumoffii</name>
    <dbReference type="NCBI Taxonomy" id="463"/>
    <lineage>
        <taxon>Bacteria</taxon>
        <taxon>Pseudomonadati</taxon>
        <taxon>Pseudomonadota</taxon>
        <taxon>Gammaproteobacteria</taxon>
        <taxon>Legionellales</taxon>
        <taxon>Legionellaceae</taxon>
        <taxon>Fluoribacter</taxon>
    </lineage>
</organism>
<dbReference type="Gene3D" id="3.40.50.150">
    <property type="entry name" value="Vaccinia Virus protein VP39"/>
    <property type="match status" value="1"/>
</dbReference>
<keyword evidence="2 5" id="KW-0808">Transferase</keyword>
<dbReference type="Pfam" id="PF00891">
    <property type="entry name" value="Methyltransf_2"/>
    <property type="match status" value="1"/>
</dbReference>
<name>A0A377G7Q5_9GAMM</name>
<dbReference type="STRING" id="1094715.GCA_000236165_01693"/>
<evidence type="ECO:0000256" key="1">
    <source>
        <dbReference type="ARBA" id="ARBA00022603"/>
    </source>
</evidence>
<accession>A0A377G7Q5</accession>
<dbReference type="GO" id="GO:0032259">
    <property type="term" value="P:methylation"/>
    <property type="evidence" value="ECO:0007669"/>
    <property type="project" value="UniProtKB-KW"/>
</dbReference>
<proteinExistence type="predicted"/>
<dbReference type="GO" id="GO:0008171">
    <property type="term" value="F:O-methyltransferase activity"/>
    <property type="evidence" value="ECO:0007669"/>
    <property type="project" value="InterPro"/>
</dbReference>
<keyword evidence="3" id="KW-0949">S-adenosyl-L-methionine</keyword>
<evidence type="ECO:0000313" key="6">
    <source>
        <dbReference type="Proteomes" id="UP000254554"/>
    </source>
</evidence>
<sequence length="366" mass="42838">MSWFKSWLPSKNEGVLQNNMDVPEVANQPEEGNYDFYANYFSLFAEGARLKLVETMFSLNVFALFENNYYVLEQDIIEKLGLMPLRAKKWLYLLTSEHFLRKIMIDNQPAYELPEGFIKLMHSDRWWEMQFFFLSWMVASEENLIDVLRYGKVKTSVSWPPKKHSEVLWLEDWMHRTAEQPINCILEHINFNKIKAVLDVGGGDGTMACAFATAHPHLKAAVYNLPMPAQMARRTVASKNLNDRVRVIEGNFIEENEFPKGFDLILFTRVLFDWDEATDRKLLKMAYQALPKNGFVGICEYYKEENHDRCLASEYRYIFHDDFTPNVMKTTAAYRQMLHDIGFTIIQPNDEPKPPFSYCSLILAQK</sequence>
<evidence type="ECO:0000259" key="4">
    <source>
        <dbReference type="Pfam" id="PF00891"/>
    </source>
</evidence>
<dbReference type="CDD" id="cd02440">
    <property type="entry name" value="AdoMet_MTases"/>
    <property type="match status" value="1"/>
</dbReference>
<dbReference type="InterPro" id="IPR001077">
    <property type="entry name" value="COMT_C"/>
</dbReference>
<dbReference type="PANTHER" id="PTHR43712:SF2">
    <property type="entry name" value="O-METHYLTRANSFERASE CICE"/>
    <property type="match status" value="1"/>
</dbReference>
<dbReference type="AlphaFoldDB" id="A0A377G7Q5"/>
<dbReference type="EMBL" id="UGGT01000001">
    <property type="protein sequence ID" value="STO20669.1"/>
    <property type="molecule type" value="Genomic_DNA"/>
</dbReference>
<keyword evidence="6" id="KW-1185">Reference proteome</keyword>